<keyword evidence="5 13" id="KW-0812">Transmembrane</keyword>
<dbReference type="GO" id="GO:0005886">
    <property type="term" value="C:plasma membrane"/>
    <property type="evidence" value="ECO:0007669"/>
    <property type="project" value="TreeGrafter"/>
</dbReference>
<sequence>MMSSPSKTAPPSYLTILPISDKLTHDRKRSHSVVSNVSQTFAKMSKDFGRVTDEKSKAHRRESSPSVREMVVDFCEQTTFHGVNMVFTTGHISIQLFWMFLTLVSICSLCFQYSLVFEKYARGDRITKVELEFESAPFPAITVCNLNPFKNHLARSVPEISETLDAFHQAVIYSNDAQDDETKERSKREANNNGGFRYLQYEPVHSDCSCLKGPDKECIGKNTVPQSLSDACICNYDRQDGSAWPCYSTTTWRESICPECNDIGFCNFPNTTGTDTIPCFCQLAMGYCMLRPERRLRRVWEFRGKSIPQKGSPLRKEYMEHLTQLGYGNMTDQVAITTQAREKMILKMSALHPKRRAAFGYGKSELIKMCSFNGQQCDIDREFKLHIDPSFGNCYTFNADPKKSLSSSRAGPSYGLRLRVFVNSTDYLPTTEAAGVRIAIHGKRECPFPDTFGYSAPTGAISSFGISLRKVNRLKDSRDECYDKETLPVNYIYRDFKYEPEGCYRSCYQRRIIKQCGCADPRFPNPWERAPFCDSGNEDMSEYFLPDQCLLREGASLSIKKNHCQCKHPCKQDQYTTTYSAAKWPSGSMKAHCDEKIKDCNSYYREHAAMIEIYYEQMSYEILTESESYSVVNLISDMGGQAGLWLGASVMSLMEFVILIFRVVSAVCKSKKRKDSGLLKDEDFEKNTMPT</sequence>
<dbReference type="InterPro" id="IPR020903">
    <property type="entry name" value="ENaC_CS"/>
</dbReference>
<proteinExistence type="inferred from homology"/>
<evidence type="ECO:0000256" key="6">
    <source>
        <dbReference type="ARBA" id="ARBA00022989"/>
    </source>
</evidence>
<dbReference type="PANTHER" id="PTHR11690">
    <property type="entry name" value="AMILORIDE-SENSITIVE SODIUM CHANNEL-RELATED"/>
    <property type="match status" value="1"/>
</dbReference>
<keyword evidence="12 13" id="KW-0407">Ion channel</keyword>
<dbReference type="Proteomes" id="UP000835052">
    <property type="component" value="Unassembled WGS sequence"/>
</dbReference>
<evidence type="ECO:0000256" key="2">
    <source>
        <dbReference type="ARBA" id="ARBA00007193"/>
    </source>
</evidence>
<gene>
    <name evidence="15" type="ORF">CAUJ_LOCUS3251</name>
</gene>
<dbReference type="Gene3D" id="2.60.470.10">
    <property type="entry name" value="Acid-sensing ion channels like domains"/>
    <property type="match status" value="1"/>
</dbReference>
<evidence type="ECO:0000313" key="15">
    <source>
        <dbReference type="EMBL" id="CAD6187332.1"/>
    </source>
</evidence>
<evidence type="ECO:0000256" key="3">
    <source>
        <dbReference type="ARBA" id="ARBA00022448"/>
    </source>
</evidence>
<comment type="caution">
    <text evidence="15">The sequence shown here is derived from an EMBL/GenBank/DDBJ whole genome shotgun (WGS) entry which is preliminary data.</text>
</comment>
<dbReference type="GO" id="GO:0015280">
    <property type="term" value="F:ligand-gated sodium channel activity"/>
    <property type="evidence" value="ECO:0007669"/>
    <property type="project" value="TreeGrafter"/>
</dbReference>
<keyword evidence="9 14" id="KW-0472">Membrane</keyword>
<dbReference type="InterPro" id="IPR004726">
    <property type="entry name" value="Deg-1"/>
</dbReference>
<feature type="transmembrane region" description="Helical" evidence="14">
    <location>
        <begin position="96"/>
        <end position="115"/>
    </location>
</feature>
<evidence type="ECO:0000256" key="5">
    <source>
        <dbReference type="ARBA" id="ARBA00022692"/>
    </source>
</evidence>
<dbReference type="PRINTS" id="PR01078">
    <property type="entry name" value="AMINACHANNEL"/>
</dbReference>
<keyword evidence="4 13" id="KW-0894">Sodium channel</keyword>
<comment type="similarity">
    <text evidence="2 13">Belongs to the amiloride-sensitive sodium channel (TC 1.A.6) family.</text>
</comment>
<protein>
    <submittedName>
        <fullName evidence="15">Uncharacterized protein</fullName>
    </submittedName>
</protein>
<evidence type="ECO:0000256" key="9">
    <source>
        <dbReference type="ARBA" id="ARBA00023136"/>
    </source>
</evidence>
<comment type="subcellular location">
    <subcellularLocation>
        <location evidence="1">Membrane</location>
        <topology evidence="1">Multi-pass membrane protein</topology>
    </subcellularLocation>
</comment>
<dbReference type="OrthoDB" id="5874059at2759"/>
<evidence type="ECO:0000256" key="13">
    <source>
        <dbReference type="RuleBase" id="RU000679"/>
    </source>
</evidence>
<evidence type="ECO:0000256" key="7">
    <source>
        <dbReference type="ARBA" id="ARBA00023053"/>
    </source>
</evidence>
<keyword evidence="11 13" id="KW-0739">Sodium transport</keyword>
<dbReference type="Gene3D" id="1.10.287.770">
    <property type="entry name" value="YojJ-like"/>
    <property type="match status" value="1"/>
</dbReference>
<evidence type="ECO:0000256" key="11">
    <source>
        <dbReference type="ARBA" id="ARBA00023201"/>
    </source>
</evidence>
<keyword evidence="10" id="KW-0325">Glycoprotein</keyword>
<evidence type="ECO:0000256" key="12">
    <source>
        <dbReference type="ARBA" id="ARBA00023303"/>
    </source>
</evidence>
<evidence type="ECO:0000256" key="10">
    <source>
        <dbReference type="ARBA" id="ARBA00023180"/>
    </source>
</evidence>
<evidence type="ECO:0000256" key="4">
    <source>
        <dbReference type="ARBA" id="ARBA00022461"/>
    </source>
</evidence>
<name>A0A8S1GWP8_9PELO</name>
<evidence type="ECO:0000313" key="16">
    <source>
        <dbReference type="Proteomes" id="UP000835052"/>
    </source>
</evidence>
<keyword evidence="6 14" id="KW-1133">Transmembrane helix</keyword>
<evidence type="ECO:0000256" key="1">
    <source>
        <dbReference type="ARBA" id="ARBA00004141"/>
    </source>
</evidence>
<keyword evidence="8 13" id="KW-0406">Ion transport</keyword>
<dbReference type="PANTHER" id="PTHR11690:SF248">
    <property type="entry name" value="PICKPOCKET 17, ISOFORM A"/>
    <property type="match status" value="1"/>
</dbReference>
<dbReference type="FunFam" id="1.10.287.770:FF:000001">
    <property type="entry name" value="Acid-sensing ion channel subunit 1"/>
    <property type="match status" value="1"/>
</dbReference>
<dbReference type="EMBL" id="CAJGYM010000006">
    <property type="protein sequence ID" value="CAD6187332.1"/>
    <property type="molecule type" value="Genomic_DNA"/>
</dbReference>
<dbReference type="NCBIfam" id="TIGR00867">
    <property type="entry name" value="deg-1"/>
    <property type="match status" value="1"/>
</dbReference>
<dbReference type="PROSITE" id="PS01206">
    <property type="entry name" value="ASC"/>
    <property type="match status" value="1"/>
</dbReference>
<dbReference type="Pfam" id="PF00858">
    <property type="entry name" value="ASC"/>
    <property type="match status" value="1"/>
</dbReference>
<dbReference type="InterPro" id="IPR001873">
    <property type="entry name" value="ENaC"/>
</dbReference>
<keyword evidence="7" id="KW-0915">Sodium</keyword>
<feature type="transmembrane region" description="Helical" evidence="14">
    <location>
        <begin position="642"/>
        <end position="664"/>
    </location>
</feature>
<keyword evidence="3 13" id="KW-0813">Transport</keyword>
<evidence type="ECO:0000256" key="8">
    <source>
        <dbReference type="ARBA" id="ARBA00023065"/>
    </source>
</evidence>
<accession>A0A8S1GWP8</accession>
<evidence type="ECO:0000256" key="14">
    <source>
        <dbReference type="SAM" id="Phobius"/>
    </source>
</evidence>
<reference evidence="15" key="1">
    <citation type="submission" date="2020-10" db="EMBL/GenBank/DDBJ databases">
        <authorList>
            <person name="Kikuchi T."/>
        </authorList>
    </citation>
    <scope>NUCLEOTIDE SEQUENCE</scope>
    <source>
        <strain evidence="15">NKZ352</strain>
    </source>
</reference>
<organism evidence="15 16">
    <name type="scientific">Caenorhabditis auriculariae</name>
    <dbReference type="NCBI Taxonomy" id="2777116"/>
    <lineage>
        <taxon>Eukaryota</taxon>
        <taxon>Metazoa</taxon>
        <taxon>Ecdysozoa</taxon>
        <taxon>Nematoda</taxon>
        <taxon>Chromadorea</taxon>
        <taxon>Rhabditida</taxon>
        <taxon>Rhabditina</taxon>
        <taxon>Rhabditomorpha</taxon>
        <taxon>Rhabditoidea</taxon>
        <taxon>Rhabditidae</taxon>
        <taxon>Peloderinae</taxon>
        <taxon>Caenorhabditis</taxon>
    </lineage>
</organism>
<dbReference type="AlphaFoldDB" id="A0A8S1GWP8"/>
<keyword evidence="16" id="KW-1185">Reference proteome</keyword>